<evidence type="ECO:0000313" key="1">
    <source>
        <dbReference type="EnsemblPlants" id="OBART12G12180.4"/>
    </source>
</evidence>
<name>A0A0D3HUI6_9ORYZ</name>
<sequence>MLTVVFLCVDSGVAEDEL</sequence>
<protein>
    <submittedName>
        <fullName evidence="1">Uncharacterized protein</fullName>
    </submittedName>
</protein>
<reference evidence="1" key="1">
    <citation type="journal article" date="2009" name="Rice">
        <title>De Novo Next Generation Sequencing of Plant Genomes.</title>
        <authorList>
            <person name="Rounsley S."/>
            <person name="Marri P.R."/>
            <person name="Yu Y."/>
            <person name="He R."/>
            <person name="Sisneros N."/>
            <person name="Goicoechea J.L."/>
            <person name="Lee S.J."/>
            <person name="Angelova A."/>
            <person name="Kudrna D."/>
            <person name="Luo M."/>
            <person name="Affourtit J."/>
            <person name="Desany B."/>
            <person name="Knight J."/>
            <person name="Niazi F."/>
            <person name="Egholm M."/>
            <person name="Wing R.A."/>
        </authorList>
    </citation>
    <scope>NUCLEOTIDE SEQUENCE [LARGE SCALE GENOMIC DNA]</scope>
    <source>
        <strain evidence="1">cv. IRGC 105608</strain>
    </source>
</reference>
<dbReference type="EnsemblPlants" id="OBART12G12180.4">
    <property type="protein sequence ID" value="OBART12G12180.4"/>
    <property type="gene ID" value="OBART12G12180"/>
</dbReference>
<reference evidence="1" key="2">
    <citation type="submission" date="2015-03" db="UniProtKB">
        <authorList>
            <consortium name="EnsemblPlants"/>
        </authorList>
    </citation>
    <scope>IDENTIFICATION</scope>
</reference>
<organism evidence="1">
    <name type="scientific">Oryza barthii</name>
    <dbReference type="NCBI Taxonomy" id="65489"/>
    <lineage>
        <taxon>Eukaryota</taxon>
        <taxon>Viridiplantae</taxon>
        <taxon>Streptophyta</taxon>
        <taxon>Embryophyta</taxon>
        <taxon>Tracheophyta</taxon>
        <taxon>Spermatophyta</taxon>
        <taxon>Magnoliopsida</taxon>
        <taxon>Liliopsida</taxon>
        <taxon>Poales</taxon>
        <taxon>Poaceae</taxon>
        <taxon>BOP clade</taxon>
        <taxon>Oryzoideae</taxon>
        <taxon>Oryzeae</taxon>
        <taxon>Oryzinae</taxon>
        <taxon>Oryza</taxon>
    </lineage>
</organism>
<evidence type="ECO:0000313" key="2">
    <source>
        <dbReference type="Proteomes" id="UP000026960"/>
    </source>
</evidence>
<dbReference type="Gramene" id="OBART12G12180.4">
    <property type="protein sequence ID" value="OBART12G12180.4"/>
    <property type="gene ID" value="OBART12G12180"/>
</dbReference>
<dbReference type="HOGENOM" id="CLU_3431115_0_0_1"/>
<accession>A0A0D3HUI6</accession>
<dbReference type="Proteomes" id="UP000026960">
    <property type="component" value="Chromosome 12"/>
</dbReference>
<proteinExistence type="predicted"/>
<dbReference type="AlphaFoldDB" id="A0A0D3HUI6"/>
<keyword evidence="2" id="KW-1185">Reference proteome</keyword>